<dbReference type="EMBL" id="DRTD01000684">
    <property type="protein sequence ID" value="HHE55934.1"/>
    <property type="molecule type" value="Genomic_DNA"/>
</dbReference>
<dbReference type="SUPFAM" id="SSF53067">
    <property type="entry name" value="Actin-like ATPase domain"/>
    <property type="match status" value="1"/>
</dbReference>
<evidence type="ECO:0000256" key="5">
    <source>
        <dbReference type="ARBA" id="ARBA00022723"/>
    </source>
</evidence>
<evidence type="ECO:0000256" key="7">
    <source>
        <dbReference type="ARBA" id="ARBA00023315"/>
    </source>
</evidence>
<dbReference type="GO" id="GO:0046872">
    <property type="term" value="F:metal ion binding"/>
    <property type="evidence" value="ECO:0007669"/>
    <property type="project" value="UniProtKB-KW"/>
</dbReference>
<evidence type="ECO:0000256" key="8">
    <source>
        <dbReference type="ARBA" id="ARBA00048117"/>
    </source>
</evidence>
<name>A0A7V5H4X5_CALAY</name>
<dbReference type="InterPro" id="IPR022450">
    <property type="entry name" value="TsaD"/>
</dbReference>
<dbReference type="NCBIfam" id="TIGR03723">
    <property type="entry name" value="T6A_TsaD_YgjD"/>
    <property type="match status" value="1"/>
</dbReference>
<dbReference type="FunFam" id="3.30.420.40:FF:000040">
    <property type="entry name" value="tRNA N6-adenosine threonylcarbamoyltransferase"/>
    <property type="match status" value="1"/>
</dbReference>
<feature type="non-terminal residue" evidence="10">
    <location>
        <position position="1"/>
    </location>
</feature>
<gene>
    <name evidence="10" type="primary">tsaD</name>
    <name evidence="10" type="ORF">ENL21_09140</name>
</gene>
<dbReference type="InterPro" id="IPR017861">
    <property type="entry name" value="KAE1/TsaD"/>
</dbReference>
<evidence type="ECO:0000256" key="6">
    <source>
        <dbReference type="ARBA" id="ARBA00023004"/>
    </source>
</evidence>
<dbReference type="GO" id="GO:0061711">
    <property type="term" value="F:tRNA N(6)-L-threonylcarbamoyladenine synthase activity"/>
    <property type="evidence" value="ECO:0007669"/>
    <property type="project" value="UniProtKB-EC"/>
</dbReference>
<proteinExistence type="predicted"/>
<keyword evidence="7 10" id="KW-0012">Acyltransferase</keyword>
<dbReference type="InterPro" id="IPR000905">
    <property type="entry name" value="Gcp-like_dom"/>
</dbReference>
<reference evidence="10" key="1">
    <citation type="journal article" date="2020" name="mSystems">
        <title>Genome- and Community-Level Interaction Insights into Carbon Utilization and Element Cycling Functions of Hydrothermarchaeota in Hydrothermal Sediment.</title>
        <authorList>
            <person name="Zhou Z."/>
            <person name="Liu Y."/>
            <person name="Xu W."/>
            <person name="Pan J."/>
            <person name="Luo Z.H."/>
            <person name="Li M."/>
        </authorList>
    </citation>
    <scope>NUCLEOTIDE SEQUENCE [LARGE SCALE GENOMIC DNA]</scope>
    <source>
        <strain evidence="10">HyVt-76</strain>
    </source>
</reference>
<evidence type="ECO:0000259" key="9">
    <source>
        <dbReference type="Pfam" id="PF00814"/>
    </source>
</evidence>
<dbReference type="PRINTS" id="PR00789">
    <property type="entry name" value="OSIALOPTASE"/>
</dbReference>
<accession>A0A7V5H4X5</accession>
<comment type="catalytic activity">
    <reaction evidence="8">
        <text>L-threonylcarbamoyladenylate + adenosine(37) in tRNA = N(6)-L-threonylcarbamoyladenosine(37) in tRNA + AMP + H(+)</text>
        <dbReference type="Rhea" id="RHEA:37059"/>
        <dbReference type="Rhea" id="RHEA-COMP:10162"/>
        <dbReference type="Rhea" id="RHEA-COMP:10163"/>
        <dbReference type="ChEBI" id="CHEBI:15378"/>
        <dbReference type="ChEBI" id="CHEBI:73682"/>
        <dbReference type="ChEBI" id="CHEBI:74411"/>
        <dbReference type="ChEBI" id="CHEBI:74418"/>
        <dbReference type="ChEBI" id="CHEBI:456215"/>
        <dbReference type="EC" id="2.3.1.234"/>
    </reaction>
</comment>
<sequence length="249" mass="27510">LVGLNFVKGLALATSKPFVGVNHIEGHIYGNILSQTKIEFPIIFLIVSGGHTQLVLMEDHLKYKIIGQTRDDAVGEAFDKGAKLLGLGYPGGPLIDKLAQKGDPDRYQFPRAMLKDNPFDFSYSGLKTSLLVFLQKLTLEEKEKHLNDICASYQKAAVEVLVVKTIRAAKEYGAKRIAIAGGVAANSLLRSWLKQACDEHGFEFYLPDFAYCTDNAAMIARAGLEYLRHGKQSDFNLNAYPALKLTQTE</sequence>
<dbReference type="AlphaFoldDB" id="A0A7V5H4X5"/>
<dbReference type="Pfam" id="PF00814">
    <property type="entry name" value="TsaD"/>
    <property type="match status" value="1"/>
</dbReference>
<evidence type="ECO:0000256" key="1">
    <source>
        <dbReference type="ARBA" id="ARBA00012156"/>
    </source>
</evidence>
<evidence type="ECO:0000313" key="10">
    <source>
        <dbReference type="EMBL" id="HHE55934.1"/>
    </source>
</evidence>
<dbReference type="PANTHER" id="PTHR11735">
    <property type="entry name" value="TRNA N6-ADENOSINE THREONYLCARBAMOYLTRANSFERASE"/>
    <property type="match status" value="1"/>
</dbReference>
<keyword evidence="6" id="KW-0408">Iron</keyword>
<dbReference type="NCBIfam" id="TIGR00329">
    <property type="entry name" value="gcp_kae1"/>
    <property type="match status" value="1"/>
</dbReference>
<keyword evidence="2" id="KW-0963">Cytoplasm</keyword>
<dbReference type="Proteomes" id="UP000886111">
    <property type="component" value="Unassembled WGS sequence"/>
</dbReference>
<evidence type="ECO:0000256" key="2">
    <source>
        <dbReference type="ARBA" id="ARBA00022490"/>
    </source>
</evidence>
<evidence type="ECO:0000256" key="3">
    <source>
        <dbReference type="ARBA" id="ARBA00022679"/>
    </source>
</evidence>
<evidence type="ECO:0000256" key="4">
    <source>
        <dbReference type="ARBA" id="ARBA00022694"/>
    </source>
</evidence>
<dbReference type="Gene3D" id="3.30.420.40">
    <property type="match status" value="2"/>
</dbReference>
<protein>
    <recommendedName>
        <fullName evidence="1">N(6)-L-threonylcarbamoyladenine synthase</fullName>
        <ecNumber evidence="1">2.3.1.234</ecNumber>
    </recommendedName>
</protein>
<keyword evidence="4" id="KW-0819">tRNA processing</keyword>
<dbReference type="InterPro" id="IPR043129">
    <property type="entry name" value="ATPase_NBD"/>
</dbReference>
<feature type="domain" description="Gcp-like" evidence="9">
    <location>
        <begin position="1"/>
        <end position="220"/>
    </location>
</feature>
<dbReference type="PANTHER" id="PTHR11735:SF6">
    <property type="entry name" value="TRNA N6-ADENOSINE THREONYLCARBAMOYLTRANSFERASE, MITOCHONDRIAL"/>
    <property type="match status" value="1"/>
</dbReference>
<dbReference type="EC" id="2.3.1.234" evidence="1"/>
<dbReference type="GO" id="GO:0002949">
    <property type="term" value="P:tRNA threonylcarbamoyladenosine modification"/>
    <property type="evidence" value="ECO:0007669"/>
    <property type="project" value="InterPro"/>
</dbReference>
<organism evidence="10">
    <name type="scientific">Caldithrix abyssi</name>
    <dbReference type="NCBI Taxonomy" id="187145"/>
    <lineage>
        <taxon>Bacteria</taxon>
        <taxon>Pseudomonadati</taxon>
        <taxon>Calditrichota</taxon>
        <taxon>Calditrichia</taxon>
        <taxon>Calditrichales</taxon>
        <taxon>Calditrichaceae</taxon>
        <taxon>Caldithrix</taxon>
    </lineage>
</organism>
<keyword evidence="3 10" id="KW-0808">Transferase</keyword>
<keyword evidence="5" id="KW-0479">Metal-binding</keyword>
<comment type="caution">
    <text evidence="10">The sequence shown here is derived from an EMBL/GenBank/DDBJ whole genome shotgun (WGS) entry which is preliminary data.</text>
</comment>